<dbReference type="PANTHER" id="PTHR35043:SF9">
    <property type="match status" value="1"/>
</dbReference>
<proteinExistence type="predicted"/>
<keyword evidence="1" id="KW-1133">Transmembrane helix</keyword>
<feature type="transmembrane region" description="Helical" evidence="1">
    <location>
        <begin position="214"/>
        <end position="235"/>
    </location>
</feature>
<feature type="non-terminal residue" evidence="2">
    <location>
        <position position="249"/>
    </location>
</feature>
<accession>A0A6A6QRG9</accession>
<sequence length="249" mass="28066">MFAPFGSHPSNHSVWKPEPTHRGTYSVLSTCLVTMGLCVWTVVHLNLPEHGKLSSQRWRRLGWLLVGLLAPELLPVSTPSLHRFVPLDFLSSLMSSRLRHVAYDLNFYNLGNSPYHGKQPWTLVHGFYTRMGGFAMDTSDADQPFLPNSLRRVVLTPVGLRLIARMEPRLIPDISKEDIEDKGKANGLAKFIVCSQALWFCVVCITRIAEGLPISLLELNVSAHAICTLLIYLLWWDKPLDAQEPTLIK</sequence>
<dbReference type="EMBL" id="MU004189">
    <property type="protein sequence ID" value="KAF2495098.1"/>
    <property type="molecule type" value="Genomic_DNA"/>
</dbReference>
<keyword evidence="1" id="KW-0472">Membrane</keyword>
<feature type="transmembrane region" description="Helical" evidence="1">
    <location>
        <begin position="25"/>
        <end position="47"/>
    </location>
</feature>
<gene>
    <name evidence="2" type="ORF">BU16DRAFT_509670</name>
</gene>
<organism evidence="2 3">
    <name type="scientific">Lophium mytilinum</name>
    <dbReference type="NCBI Taxonomy" id="390894"/>
    <lineage>
        <taxon>Eukaryota</taxon>
        <taxon>Fungi</taxon>
        <taxon>Dikarya</taxon>
        <taxon>Ascomycota</taxon>
        <taxon>Pezizomycotina</taxon>
        <taxon>Dothideomycetes</taxon>
        <taxon>Pleosporomycetidae</taxon>
        <taxon>Mytilinidiales</taxon>
        <taxon>Mytilinidiaceae</taxon>
        <taxon>Lophium</taxon>
    </lineage>
</organism>
<reference evidence="2" key="1">
    <citation type="journal article" date="2020" name="Stud. Mycol.">
        <title>101 Dothideomycetes genomes: a test case for predicting lifestyles and emergence of pathogens.</title>
        <authorList>
            <person name="Haridas S."/>
            <person name="Albert R."/>
            <person name="Binder M."/>
            <person name="Bloem J."/>
            <person name="Labutti K."/>
            <person name="Salamov A."/>
            <person name="Andreopoulos B."/>
            <person name="Baker S."/>
            <person name="Barry K."/>
            <person name="Bills G."/>
            <person name="Bluhm B."/>
            <person name="Cannon C."/>
            <person name="Castanera R."/>
            <person name="Culley D."/>
            <person name="Daum C."/>
            <person name="Ezra D."/>
            <person name="Gonzalez J."/>
            <person name="Henrissat B."/>
            <person name="Kuo A."/>
            <person name="Liang C."/>
            <person name="Lipzen A."/>
            <person name="Lutzoni F."/>
            <person name="Magnuson J."/>
            <person name="Mondo S."/>
            <person name="Nolan M."/>
            <person name="Ohm R."/>
            <person name="Pangilinan J."/>
            <person name="Park H.-J."/>
            <person name="Ramirez L."/>
            <person name="Alfaro M."/>
            <person name="Sun H."/>
            <person name="Tritt A."/>
            <person name="Yoshinaga Y."/>
            <person name="Zwiers L.-H."/>
            <person name="Turgeon B."/>
            <person name="Goodwin S."/>
            <person name="Spatafora J."/>
            <person name="Crous P."/>
            <person name="Grigoriev I."/>
        </authorList>
    </citation>
    <scope>NUCLEOTIDE SEQUENCE</scope>
    <source>
        <strain evidence="2">CBS 269.34</strain>
    </source>
</reference>
<dbReference type="OrthoDB" id="3061561at2759"/>
<dbReference type="Proteomes" id="UP000799750">
    <property type="component" value="Unassembled WGS sequence"/>
</dbReference>
<evidence type="ECO:0000313" key="3">
    <source>
        <dbReference type="Proteomes" id="UP000799750"/>
    </source>
</evidence>
<feature type="transmembrane region" description="Helical" evidence="1">
    <location>
        <begin position="188"/>
        <end position="208"/>
    </location>
</feature>
<name>A0A6A6QRG9_9PEZI</name>
<evidence type="ECO:0000313" key="2">
    <source>
        <dbReference type="EMBL" id="KAF2495098.1"/>
    </source>
</evidence>
<keyword evidence="1" id="KW-0812">Transmembrane</keyword>
<dbReference type="PANTHER" id="PTHR35043">
    <property type="entry name" value="TRANSCRIPTION FACTOR DOMAIN-CONTAINING PROTEIN"/>
    <property type="match status" value="1"/>
</dbReference>
<protein>
    <submittedName>
        <fullName evidence="2">Uncharacterized protein</fullName>
    </submittedName>
</protein>
<keyword evidence="3" id="KW-1185">Reference proteome</keyword>
<dbReference type="AlphaFoldDB" id="A0A6A6QRG9"/>
<evidence type="ECO:0000256" key="1">
    <source>
        <dbReference type="SAM" id="Phobius"/>
    </source>
</evidence>